<dbReference type="SMART" id="SM00101">
    <property type="entry name" value="14_3_3"/>
    <property type="match status" value="1"/>
</dbReference>
<dbReference type="EMBL" id="CAXAMN010025851">
    <property type="protein sequence ID" value="CAK9098731.1"/>
    <property type="molecule type" value="Genomic_DNA"/>
</dbReference>
<dbReference type="Gene3D" id="1.20.190.20">
    <property type="entry name" value="14-3-3 domain"/>
    <property type="match status" value="1"/>
</dbReference>
<reference evidence="4 5" key="1">
    <citation type="submission" date="2024-02" db="EMBL/GenBank/DDBJ databases">
        <authorList>
            <person name="Chen Y."/>
            <person name="Shah S."/>
            <person name="Dougan E. K."/>
            <person name="Thang M."/>
            <person name="Chan C."/>
        </authorList>
    </citation>
    <scope>NUCLEOTIDE SEQUENCE [LARGE SCALE GENOMIC DNA]</scope>
</reference>
<dbReference type="CDD" id="cd08774">
    <property type="entry name" value="14-3-3"/>
    <property type="match status" value="1"/>
</dbReference>
<evidence type="ECO:0000313" key="4">
    <source>
        <dbReference type="EMBL" id="CAK9098731.1"/>
    </source>
</evidence>
<accession>A0ABP0RDS0</accession>
<feature type="domain" description="14-3-3" evidence="3">
    <location>
        <begin position="5"/>
        <end position="248"/>
    </location>
</feature>
<protein>
    <recommendedName>
        <fullName evidence="3">14-3-3 domain-containing protein</fullName>
    </recommendedName>
</protein>
<feature type="compositionally biased region" description="Basic residues" evidence="2">
    <location>
        <begin position="353"/>
        <end position="367"/>
    </location>
</feature>
<name>A0ABP0RDS0_9DINO</name>
<organism evidence="4 5">
    <name type="scientific">Durusdinium trenchii</name>
    <dbReference type="NCBI Taxonomy" id="1381693"/>
    <lineage>
        <taxon>Eukaryota</taxon>
        <taxon>Sar</taxon>
        <taxon>Alveolata</taxon>
        <taxon>Dinophyceae</taxon>
        <taxon>Suessiales</taxon>
        <taxon>Symbiodiniaceae</taxon>
        <taxon>Durusdinium</taxon>
    </lineage>
</organism>
<dbReference type="PRINTS" id="PR00305">
    <property type="entry name" value="1433ZETA"/>
</dbReference>
<feature type="region of interest" description="Disordered" evidence="2">
    <location>
        <begin position="348"/>
        <end position="391"/>
    </location>
</feature>
<comment type="caution">
    <text evidence="4">The sequence shown here is derived from an EMBL/GenBank/DDBJ whole genome shotgun (WGS) entry which is preliminary data.</text>
</comment>
<gene>
    <name evidence="4" type="ORF">CCMP2556_LOCUS46763</name>
</gene>
<dbReference type="InterPro" id="IPR036815">
    <property type="entry name" value="14-3-3_dom_sf"/>
</dbReference>
<evidence type="ECO:0000256" key="1">
    <source>
        <dbReference type="ARBA" id="ARBA00006141"/>
    </source>
</evidence>
<dbReference type="Proteomes" id="UP001642484">
    <property type="component" value="Unassembled WGS sequence"/>
</dbReference>
<dbReference type="Pfam" id="PF00244">
    <property type="entry name" value="14-3-3"/>
    <property type="match status" value="1"/>
</dbReference>
<dbReference type="SUPFAM" id="SSF48445">
    <property type="entry name" value="14-3-3 protein"/>
    <property type="match status" value="1"/>
</dbReference>
<proteinExistence type="inferred from homology"/>
<dbReference type="InterPro" id="IPR023410">
    <property type="entry name" value="14-3-3_domain"/>
</dbReference>
<comment type="similarity">
    <text evidence="1">Belongs to the 14-3-3 family.</text>
</comment>
<dbReference type="InterPro" id="IPR000308">
    <property type="entry name" value="14-3-3"/>
</dbReference>
<dbReference type="PANTHER" id="PTHR18860">
    <property type="entry name" value="14-3-3 PROTEIN"/>
    <property type="match status" value="1"/>
</dbReference>
<evidence type="ECO:0000313" key="5">
    <source>
        <dbReference type="Proteomes" id="UP001642484"/>
    </source>
</evidence>
<evidence type="ECO:0000259" key="3">
    <source>
        <dbReference type="SMART" id="SM00101"/>
    </source>
</evidence>
<keyword evidence="5" id="KW-1185">Reference proteome</keyword>
<evidence type="ECO:0000256" key="2">
    <source>
        <dbReference type="SAM" id="MobiDB-lite"/>
    </source>
</evidence>
<sequence length="428" mass="47152">MSGTRDECVFMARLAEQAERFEDMVEQLVAKIAARASFLLSSELNLDERNLFSVAYKNSVGARRQAWRAVNTLEKREAAASKGAAILELVQRYREKVESELSGKCREVLKILFEELIPKAGSSESKVFYLKMKGDYHRYLAEFATGENHSKCAQEAHDAYQSASETAISELPATHPVRLGLALNFSVFYYEVFSSPEAWTGEKACLLSKAAFDDAMAVMDSLDEDSYKDSAATRWIRCQGRPLSRLEGRVQRRRTQRCSARLSLDQANGHHFLPAGTMLDRSTVVLFEDVTTKPGLSLSFLSEVLPDGCSVTNESRLLEQLPPGCVAPRRSCSCSETISPFGPPTCRIPAAPRRPRHAPSSRARARAAPRGTHGTPVTRPRGGGESWRRFPAQSACSSEQNGFSIFLPSSALGLASSGSLTLRTWSKG</sequence>